<dbReference type="AlphaFoldDB" id="A0A5D4T0N8"/>
<dbReference type="PROSITE" id="PS01309">
    <property type="entry name" value="UPF0057"/>
    <property type="match status" value="1"/>
</dbReference>
<dbReference type="RefSeq" id="WP_148988048.1">
    <property type="nucleotide sequence ID" value="NZ_VTEV01000004.1"/>
</dbReference>
<keyword evidence="4 6" id="KW-1133">Transmembrane helix</keyword>
<evidence type="ECO:0000256" key="6">
    <source>
        <dbReference type="SAM" id="Phobius"/>
    </source>
</evidence>
<keyword evidence="5 6" id="KW-0472">Membrane</keyword>
<dbReference type="OrthoDB" id="2692128at2"/>
<dbReference type="Pfam" id="PF01679">
    <property type="entry name" value="Pmp3"/>
    <property type="match status" value="1"/>
</dbReference>
<sequence length="64" mass="7189">MMYLLAILLPPVAVLFAGKPFQALINLLLTLCLWIPGAIHAILVVNEKKADKRMKKQVKMMKEA</sequence>
<dbReference type="PANTHER" id="PTHR21659">
    <property type="entry name" value="HYDROPHOBIC PROTEIN RCI2 LOW TEMPERATURE AND SALT RESPONSIVE PROTEIN LTI6 -RELATED"/>
    <property type="match status" value="1"/>
</dbReference>
<evidence type="ECO:0000256" key="2">
    <source>
        <dbReference type="ARBA" id="ARBA00009530"/>
    </source>
</evidence>
<organism evidence="7 8">
    <name type="scientific">Sutcliffiella horikoshii</name>
    <dbReference type="NCBI Taxonomy" id="79883"/>
    <lineage>
        <taxon>Bacteria</taxon>
        <taxon>Bacillati</taxon>
        <taxon>Bacillota</taxon>
        <taxon>Bacilli</taxon>
        <taxon>Bacillales</taxon>
        <taxon>Bacillaceae</taxon>
        <taxon>Sutcliffiella</taxon>
    </lineage>
</organism>
<dbReference type="InterPro" id="IPR000612">
    <property type="entry name" value="PMP3"/>
</dbReference>
<reference evidence="7 8" key="1">
    <citation type="submission" date="2019-08" db="EMBL/GenBank/DDBJ databases">
        <title>Bacillus genomes from the desert of Cuatro Cienegas, Coahuila.</title>
        <authorList>
            <person name="Olmedo-Alvarez G."/>
        </authorList>
    </citation>
    <scope>NUCLEOTIDE SEQUENCE [LARGE SCALE GENOMIC DNA]</scope>
    <source>
        <strain evidence="7 8">CH28_1T</strain>
    </source>
</reference>
<protein>
    <submittedName>
        <fullName evidence="7">YqaE/Pmp3 family membrane protein</fullName>
    </submittedName>
</protein>
<gene>
    <name evidence="7" type="ORF">FZC76_09905</name>
</gene>
<evidence type="ECO:0000313" key="7">
    <source>
        <dbReference type="EMBL" id="TYS68062.1"/>
    </source>
</evidence>
<evidence type="ECO:0000256" key="3">
    <source>
        <dbReference type="ARBA" id="ARBA00022692"/>
    </source>
</evidence>
<evidence type="ECO:0000256" key="1">
    <source>
        <dbReference type="ARBA" id="ARBA00004370"/>
    </source>
</evidence>
<comment type="subcellular location">
    <subcellularLocation>
        <location evidence="1">Membrane</location>
    </subcellularLocation>
</comment>
<evidence type="ECO:0000256" key="4">
    <source>
        <dbReference type="ARBA" id="ARBA00022989"/>
    </source>
</evidence>
<dbReference type="GO" id="GO:0016020">
    <property type="term" value="C:membrane"/>
    <property type="evidence" value="ECO:0007669"/>
    <property type="project" value="UniProtKB-SubCell"/>
</dbReference>
<accession>A0A5D4T0N8</accession>
<keyword evidence="3 6" id="KW-0812">Transmembrane</keyword>
<evidence type="ECO:0000313" key="8">
    <source>
        <dbReference type="Proteomes" id="UP000322524"/>
    </source>
</evidence>
<comment type="caution">
    <text evidence="7">The sequence shown here is derived from an EMBL/GenBank/DDBJ whole genome shotgun (WGS) entry which is preliminary data.</text>
</comment>
<evidence type="ECO:0000256" key="5">
    <source>
        <dbReference type="ARBA" id="ARBA00023136"/>
    </source>
</evidence>
<proteinExistence type="inferred from homology"/>
<dbReference type="Proteomes" id="UP000322524">
    <property type="component" value="Unassembled WGS sequence"/>
</dbReference>
<dbReference type="PANTHER" id="PTHR21659:SF42">
    <property type="entry name" value="UPF0057 MEMBRANE PROTEIN ZK632.10-RELATED"/>
    <property type="match status" value="1"/>
</dbReference>
<dbReference type="EMBL" id="VTEV01000004">
    <property type="protein sequence ID" value="TYS68062.1"/>
    <property type="molecule type" value="Genomic_DNA"/>
</dbReference>
<comment type="similarity">
    <text evidence="2">Belongs to the UPF0057 (PMP3) family.</text>
</comment>
<feature type="transmembrane region" description="Helical" evidence="6">
    <location>
        <begin position="27"/>
        <end position="46"/>
    </location>
</feature>
<name>A0A5D4T0N8_9BACI</name>